<proteinExistence type="predicted"/>
<protein>
    <recommendedName>
        <fullName evidence="3">Bacterial surface antigen (D15) domain-containing protein</fullName>
    </recommendedName>
</protein>
<evidence type="ECO:0000313" key="1">
    <source>
        <dbReference type="EMBL" id="MBT9146106.1"/>
    </source>
</evidence>
<evidence type="ECO:0008006" key="3">
    <source>
        <dbReference type="Google" id="ProtNLM"/>
    </source>
</evidence>
<dbReference type="EMBL" id="QLTW01000319">
    <property type="protein sequence ID" value="MBT9146106.1"/>
    <property type="molecule type" value="Genomic_DNA"/>
</dbReference>
<dbReference type="Gene3D" id="2.40.160.50">
    <property type="entry name" value="membrane protein fhac: a member of the omp85/tpsb transporter family"/>
    <property type="match status" value="1"/>
</dbReference>
<sequence length="116" mass="13168">MRGYQDAIVFNERRNPSIDQAGIIYNKYVTELRYAITTNPNATIFILGFFEAGNNYLSIERYNPFKVYRSVGVGARIFMPAFGLIGIDYGRALDNLPGEREGGRQAFTFTIGQQIR</sequence>
<dbReference type="Proteomes" id="UP000811545">
    <property type="component" value="Unassembled WGS sequence"/>
</dbReference>
<organism evidence="1 2">
    <name type="scientific">Psychracetigena formicireducens</name>
    <dbReference type="NCBI Taxonomy" id="2986056"/>
    <lineage>
        <taxon>Bacteria</taxon>
        <taxon>Bacillati</taxon>
        <taxon>Candidatus Lithacetigenota</taxon>
        <taxon>Candidatus Psychracetigena</taxon>
    </lineage>
</organism>
<accession>A0A9E2BJ97</accession>
<name>A0A9E2BJ97_PSYF1</name>
<evidence type="ECO:0000313" key="2">
    <source>
        <dbReference type="Proteomes" id="UP000811545"/>
    </source>
</evidence>
<comment type="caution">
    <text evidence="1">The sequence shown here is derived from an EMBL/GenBank/DDBJ whole genome shotgun (WGS) entry which is preliminary data.</text>
</comment>
<reference evidence="1 2" key="1">
    <citation type="journal article" date="2021" name="bioRxiv">
        <title>Unique metabolic strategies in Hadean analogues reveal hints for primordial physiology.</title>
        <authorList>
            <person name="Nobu M.K."/>
            <person name="Nakai R."/>
            <person name="Tamazawa S."/>
            <person name="Mori H."/>
            <person name="Toyoda A."/>
            <person name="Ijiri A."/>
            <person name="Suzuki S."/>
            <person name="Kurokawa K."/>
            <person name="Kamagata Y."/>
            <person name="Tamaki H."/>
        </authorList>
    </citation>
    <scope>NUCLEOTIDE SEQUENCE [LARGE SCALE GENOMIC DNA]</scope>
    <source>
        <strain evidence="1">BS525</strain>
    </source>
</reference>
<gene>
    <name evidence="1" type="ORF">DDT42_01986</name>
</gene>
<dbReference type="AlphaFoldDB" id="A0A9E2BJ97"/>